<dbReference type="Gene3D" id="2.40.30.100">
    <property type="entry name" value="AF2212/PG0164-like"/>
    <property type="match status" value="1"/>
</dbReference>
<evidence type="ECO:0000313" key="1">
    <source>
        <dbReference type="EMBL" id="VYS85859.1"/>
    </source>
</evidence>
<dbReference type="SUPFAM" id="SSF141694">
    <property type="entry name" value="AF2212/PG0164-like"/>
    <property type="match status" value="1"/>
</dbReference>
<name>A0A6N2RZF7_9FIRM</name>
<accession>A0A6N2RZF7</accession>
<proteinExistence type="predicted"/>
<gene>
    <name evidence="1" type="ORF">AULFYP135_00663</name>
</gene>
<dbReference type="AlphaFoldDB" id="A0A6N2RZF7"/>
<protein>
    <recommendedName>
        <fullName evidence="2">DUF1905 domain-containing protein</fullName>
    </recommendedName>
</protein>
<reference evidence="1" key="1">
    <citation type="submission" date="2019-11" db="EMBL/GenBank/DDBJ databases">
        <authorList>
            <person name="Feng L."/>
        </authorList>
    </citation>
    <scope>NUCLEOTIDE SEQUENCE</scope>
    <source>
        <strain evidence="1">AundefinedLFYP135</strain>
    </source>
</reference>
<dbReference type="InterPro" id="IPR037079">
    <property type="entry name" value="AF2212/PG0164-like_sf"/>
</dbReference>
<organism evidence="1">
    <name type="scientific">uncultured Anaerotruncus sp</name>
    <dbReference type="NCBI Taxonomy" id="905011"/>
    <lineage>
        <taxon>Bacteria</taxon>
        <taxon>Bacillati</taxon>
        <taxon>Bacillota</taxon>
        <taxon>Clostridia</taxon>
        <taxon>Eubacteriales</taxon>
        <taxon>Oscillospiraceae</taxon>
        <taxon>Anaerotruncus</taxon>
        <taxon>environmental samples</taxon>
    </lineage>
</organism>
<dbReference type="EMBL" id="CACRSL010000003">
    <property type="protein sequence ID" value="VYS85859.1"/>
    <property type="molecule type" value="Genomic_DNA"/>
</dbReference>
<dbReference type="Pfam" id="PF08922">
    <property type="entry name" value="DUF1905"/>
    <property type="match status" value="1"/>
</dbReference>
<sequence length="90" mass="10237">MNEKKYQFTAVIQKVPEIDGAYIEFPYDVRAEFGKGRVKVQVVFDGTTLYDGSLVRMKTPGHILGVRKDIRAKLGKQPGDLVDVLLWERP</sequence>
<dbReference type="InterPro" id="IPR015018">
    <property type="entry name" value="DUF1905"/>
</dbReference>
<evidence type="ECO:0008006" key="2">
    <source>
        <dbReference type="Google" id="ProtNLM"/>
    </source>
</evidence>